<dbReference type="SUPFAM" id="SSF55048">
    <property type="entry name" value="Probable ACP-binding domain of malonyl-CoA ACP transacylase"/>
    <property type="match status" value="2"/>
</dbReference>
<dbReference type="Gene3D" id="3.40.366.10">
    <property type="entry name" value="Malonyl-Coenzyme A Acyl Carrier Protein, domain 2"/>
    <property type="match status" value="2"/>
</dbReference>
<dbReference type="SUPFAM" id="SSF53901">
    <property type="entry name" value="Thiolase-like"/>
    <property type="match status" value="2"/>
</dbReference>
<protein>
    <submittedName>
        <fullName evidence="12">Uncharacterized protein</fullName>
    </submittedName>
</protein>
<keyword evidence="6" id="KW-0511">Multifunctional enzyme</keyword>
<dbReference type="PANTHER" id="PTHR43775">
    <property type="entry name" value="FATTY ACID SYNTHASE"/>
    <property type="match status" value="1"/>
</dbReference>
<dbReference type="Gene3D" id="3.40.47.10">
    <property type="match status" value="2"/>
</dbReference>
<dbReference type="InterPro" id="IPR020806">
    <property type="entry name" value="PKS_PP-bd"/>
</dbReference>
<dbReference type="SMART" id="SM00823">
    <property type="entry name" value="PKS_PP"/>
    <property type="match status" value="1"/>
</dbReference>
<dbReference type="Gene3D" id="3.40.50.720">
    <property type="entry name" value="NAD(P)-binding Rossmann-like Domain"/>
    <property type="match status" value="2"/>
</dbReference>
<dbReference type="InterPro" id="IPR020841">
    <property type="entry name" value="PKS_Beta-ketoAc_synthase_dom"/>
</dbReference>
<feature type="active site" description="Proton acceptor; for dehydratase activity" evidence="8">
    <location>
        <position position="2268"/>
    </location>
</feature>
<evidence type="ECO:0000256" key="8">
    <source>
        <dbReference type="PROSITE-ProRule" id="PRU01363"/>
    </source>
</evidence>
<keyword evidence="3" id="KW-0597">Phosphoprotein</keyword>
<dbReference type="CDD" id="cd00833">
    <property type="entry name" value="PKS"/>
    <property type="match status" value="2"/>
</dbReference>
<dbReference type="SMART" id="SM00825">
    <property type="entry name" value="PKS_KS"/>
    <property type="match status" value="2"/>
</dbReference>
<dbReference type="Gene3D" id="1.10.1200.10">
    <property type="entry name" value="ACP-like"/>
    <property type="match status" value="1"/>
</dbReference>
<dbReference type="Pfam" id="PF08659">
    <property type="entry name" value="KR"/>
    <property type="match status" value="1"/>
</dbReference>
<dbReference type="InterPro" id="IPR049551">
    <property type="entry name" value="PKS_DH_C"/>
</dbReference>
<feature type="domain" description="Ketosynthase family 3 (KS3)" evidence="10">
    <location>
        <begin position="8"/>
        <end position="428"/>
    </location>
</feature>
<dbReference type="InterPro" id="IPR049552">
    <property type="entry name" value="PKS_DH_N"/>
</dbReference>
<dbReference type="InterPro" id="IPR014031">
    <property type="entry name" value="Ketoacyl_synth_C"/>
</dbReference>
<evidence type="ECO:0000256" key="3">
    <source>
        <dbReference type="ARBA" id="ARBA00022553"/>
    </source>
</evidence>
<name>A0A4D4LPS9_STRVO</name>
<keyword evidence="7" id="KW-0012">Acyltransferase</keyword>
<dbReference type="SUPFAM" id="SSF51735">
    <property type="entry name" value="NAD(P)-binding Rossmann-fold domains"/>
    <property type="match status" value="3"/>
</dbReference>
<keyword evidence="4" id="KW-0808">Transferase</keyword>
<dbReference type="Proteomes" id="UP000301309">
    <property type="component" value="Unassembled WGS sequence"/>
</dbReference>
<dbReference type="InterPro" id="IPR055123">
    <property type="entry name" value="SpnB-like_Rossmann"/>
</dbReference>
<dbReference type="InterPro" id="IPR049900">
    <property type="entry name" value="PKS_mFAS_DH"/>
</dbReference>
<evidence type="ECO:0000256" key="7">
    <source>
        <dbReference type="ARBA" id="ARBA00023315"/>
    </source>
</evidence>
<dbReference type="InterPro" id="IPR014030">
    <property type="entry name" value="Ketoacyl_synth_N"/>
</dbReference>
<dbReference type="Pfam" id="PF00550">
    <property type="entry name" value="PP-binding"/>
    <property type="match status" value="1"/>
</dbReference>
<organism evidence="12 13">
    <name type="scientific">Streptomyces violaceusniger</name>
    <dbReference type="NCBI Taxonomy" id="68280"/>
    <lineage>
        <taxon>Bacteria</taxon>
        <taxon>Bacillati</taxon>
        <taxon>Actinomycetota</taxon>
        <taxon>Actinomycetes</taxon>
        <taxon>Kitasatosporales</taxon>
        <taxon>Streptomycetaceae</taxon>
        <taxon>Streptomyces</taxon>
        <taxon>Streptomyces violaceusniger group</taxon>
    </lineage>
</organism>
<dbReference type="Pfam" id="PF21089">
    <property type="entry name" value="PKS_DH_N"/>
    <property type="match status" value="1"/>
</dbReference>
<evidence type="ECO:0000313" key="12">
    <source>
        <dbReference type="EMBL" id="GDY60073.1"/>
    </source>
</evidence>
<dbReference type="InterPro" id="IPR032821">
    <property type="entry name" value="PKS_assoc"/>
</dbReference>
<dbReference type="InterPro" id="IPR042104">
    <property type="entry name" value="PKS_dehydratase_sf"/>
</dbReference>
<dbReference type="Pfam" id="PF02801">
    <property type="entry name" value="Ketoacyl-synt_C"/>
    <property type="match status" value="2"/>
</dbReference>
<dbReference type="CDD" id="cd08956">
    <property type="entry name" value="KR_3_FAS_SDR_x"/>
    <property type="match status" value="1"/>
</dbReference>
<dbReference type="SUPFAM" id="SSF52151">
    <property type="entry name" value="FabD/lysophospholipase-like"/>
    <property type="match status" value="2"/>
</dbReference>
<dbReference type="GO" id="GO:0006633">
    <property type="term" value="P:fatty acid biosynthetic process"/>
    <property type="evidence" value="ECO:0007669"/>
    <property type="project" value="TreeGrafter"/>
</dbReference>
<feature type="active site" description="Proton donor; for dehydratase activity" evidence="8">
    <location>
        <position position="2429"/>
    </location>
</feature>
<dbReference type="Gene3D" id="3.30.70.3290">
    <property type="match status" value="2"/>
</dbReference>
<dbReference type="InterPro" id="IPR020807">
    <property type="entry name" value="PKS_DH"/>
</dbReference>
<dbReference type="SMART" id="SM00822">
    <property type="entry name" value="PKS_KR"/>
    <property type="match status" value="1"/>
</dbReference>
<dbReference type="InterPro" id="IPR016039">
    <property type="entry name" value="Thiolase-like"/>
</dbReference>
<dbReference type="PANTHER" id="PTHR43775:SF51">
    <property type="entry name" value="INACTIVE PHENOLPHTHIOCEROL SYNTHESIS POLYKETIDE SYNTHASE TYPE I PKS1-RELATED"/>
    <property type="match status" value="1"/>
</dbReference>
<feature type="domain" description="Carrier" evidence="9">
    <location>
        <begin position="1260"/>
        <end position="1335"/>
    </location>
</feature>
<dbReference type="InterPro" id="IPR050091">
    <property type="entry name" value="PKS_NRPS_Biosynth_Enz"/>
</dbReference>
<dbReference type="GO" id="GO:0033068">
    <property type="term" value="P:macrolide biosynthetic process"/>
    <property type="evidence" value="ECO:0007669"/>
    <property type="project" value="UniProtKB-ARBA"/>
</dbReference>
<dbReference type="InterPro" id="IPR016035">
    <property type="entry name" value="Acyl_Trfase/lysoPLipase"/>
</dbReference>
<evidence type="ECO:0000259" key="9">
    <source>
        <dbReference type="PROSITE" id="PS50075"/>
    </source>
</evidence>
<evidence type="ECO:0000256" key="5">
    <source>
        <dbReference type="ARBA" id="ARBA00023194"/>
    </source>
</evidence>
<feature type="domain" description="Ketosynthase family 3 (KS3)" evidence="10">
    <location>
        <begin position="1353"/>
        <end position="1779"/>
    </location>
</feature>
<dbReference type="SMART" id="SM00827">
    <property type="entry name" value="PKS_AT"/>
    <property type="match status" value="2"/>
</dbReference>
<dbReference type="Gene3D" id="3.10.129.110">
    <property type="entry name" value="Polyketide synthase dehydratase"/>
    <property type="match status" value="1"/>
</dbReference>
<evidence type="ECO:0000313" key="13">
    <source>
        <dbReference type="Proteomes" id="UP000301309"/>
    </source>
</evidence>
<evidence type="ECO:0000256" key="1">
    <source>
        <dbReference type="ARBA" id="ARBA00004792"/>
    </source>
</evidence>
<dbReference type="PROSITE" id="PS52004">
    <property type="entry name" value="KS3_2"/>
    <property type="match status" value="2"/>
</dbReference>
<evidence type="ECO:0000256" key="2">
    <source>
        <dbReference type="ARBA" id="ARBA00022450"/>
    </source>
</evidence>
<feature type="domain" description="PKS/mFAS DH" evidence="11">
    <location>
        <begin position="2236"/>
        <end position="2506"/>
    </location>
</feature>
<dbReference type="SMART" id="SM01294">
    <property type="entry name" value="PKS_PP_betabranch"/>
    <property type="match status" value="1"/>
</dbReference>
<dbReference type="InterPro" id="IPR016036">
    <property type="entry name" value="Malonyl_transacylase_ACP-bd"/>
</dbReference>
<dbReference type="Pfam" id="PF16197">
    <property type="entry name" value="KAsynt_C_assoc"/>
    <property type="match status" value="2"/>
</dbReference>
<keyword evidence="2" id="KW-0596">Phosphopantetheine</keyword>
<dbReference type="GO" id="GO:0004312">
    <property type="term" value="F:fatty acid synthase activity"/>
    <property type="evidence" value="ECO:0007669"/>
    <property type="project" value="TreeGrafter"/>
</dbReference>
<dbReference type="SUPFAM" id="SSF47336">
    <property type="entry name" value="ACP-like"/>
    <property type="match status" value="1"/>
</dbReference>
<keyword evidence="13" id="KW-1185">Reference proteome</keyword>
<evidence type="ECO:0000259" key="10">
    <source>
        <dbReference type="PROSITE" id="PS52004"/>
    </source>
</evidence>
<dbReference type="InterPro" id="IPR014043">
    <property type="entry name" value="Acyl_transferase_dom"/>
</dbReference>
<dbReference type="FunFam" id="3.40.47.10:FF:000019">
    <property type="entry name" value="Polyketide synthase type I"/>
    <property type="match status" value="2"/>
</dbReference>
<dbReference type="InterPro" id="IPR036736">
    <property type="entry name" value="ACP-like_sf"/>
</dbReference>
<dbReference type="InterPro" id="IPR009081">
    <property type="entry name" value="PP-bd_ACP"/>
</dbReference>
<accession>A0A4D4LPS9</accession>
<dbReference type="InterPro" id="IPR001227">
    <property type="entry name" value="Ac_transferase_dom_sf"/>
</dbReference>
<dbReference type="InterPro" id="IPR036291">
    <property type="entry name" value="NAD(P)-bd_dom_sf"/>
</dbReference>
<dbReference type="Pfam" id="PF00109">
    <property type="entry name" value="ketoacyl-synt"/>
    <property type="match status" value="2"/>
</dbReference>
<dbReference type="EMBL" id="BJHW01000002">
    <property type="protein sequence ID" value="GDY60073.1"/>
    <property type="molecule type" value="Genomic_DNA"/>
</dbReference>
<dbReference type="InterPro" id="IPR013968">
    <property type="entry name" value="PKS_KR"/>
</dbReference>
<evidence type="ECO:0000256" key="4">
    <source>
        <dbReference type="ARBA" id="ARBA00022679"/>
    </source>
</evidence>
<proteinExistence type="predicted"/>
<sequence length="2852" mass="298892">MTESSLDRDPIAVVGVSCRLPHAANPEAFWTLLRDGVDAISTTPATRWDAADGPGLDADGTAFGGYLEGIDLFDAAFFGISPREAAAIDPQQRLMLELSWEALEDAGIVPDQVRGARVGIFAGANKDDYAALLHRRGLDEITPHSNTGVQRGMIANRVSYTLGLSGPSITVDTAQSSSLVAVHLACESLRRGECSSAIVGGVILNLSPYAAVELSRFGGLSPDGRCFTFDARANGFVRGEGGAVVVLKPLRQALADGDRVYCLIRGSAVNNDGVSDGLTVPSAAAQEEVIRRAHEHAGVNPAEVQYVELHGTGTRVGDPVEAAALGAAVGEPRRAHGPLRVGSVKTNIGHLESAAGIAGLLKVVLAIRHRRIPPSLNFREPNPRISLTDLNLRVQTETGAWPDAGRPLVAGVSSFGMGGTNCHVVVSETTGSDSAEGPVEPEDGPAGGVVPWLLSAKSAEALREQAVRLGRWVTERPGIDPVAVGRSLATTRSVFEHRAVVVADDLADFVSGLESWESSPAVVRGVVAPVGLGPVFVFPGQGAQWVGMGVELWDSEPVFAEWMERCGAALEPFVDWSLREALGDAGLLGRVDVVQPVSWAVMVSLAGLWRSVGVVPSVVVGHSQGEIAAVTVAGGLSLEDAARVVALRSRAIVGLAGSGGMVSVPAPLDQVEEWIAPWADVLSVAAVNGPAQVVVSGAVVACEEFVVRHAGDGVRRIAVDYASHSAQVEAVEQQLASDLAGLEPVSGRVPFHSTVDAGLVDTAGLDGGYWYRNLRERVRFAEVVESLVRAGHRAFVEVSAHPVLAMAVEQAGEGLTVTGTLRRDDGGRGRWLRSLAGVHVAGVPVDWTTQLGTQTGTKRIGLPTYAFQRKRYWLPDAPAVAPSRDASPGTELDALRYEVCWAPIGPVLDRTLTGRWIVAVPADHSEEDAVGQVVAALSEDRDEPPLVRVDPARPDTAFGDIGPVDGVVSFLPPDVSAGMVSGIPVWSVTTGVAGDPREPSGTEYWDRPSAPGRVGGRLELPSAWDATTSRRLRAVLAGEYGEDRLALRSTGVFAWRVRSAPVPSAAPRRHWRPSGTVLLAGGGTGQSAEELIRWLEGGGARVVRGSDLPADPDLTAVLYLPEPDGTTDPEALRRLHEQSADRELFAFVVVSRASAQLGLDPDSNGHVEALIRLRRANSLPGTVVAWHDEDMPSVEGMRPTDSARQVEALVSAVEHDDASIVIAELSSDLRDTVVDGPRRDERRRGRTGVVVAPGVAASESYLLDLVRTHAAAVLGHGGAPDVDADRSFREQGADSYMAVELRNRLITAVALDLSATVLFDYPTPARLAAYLHRRLSGVSESDRAPAAAALAADEPIAIVGMGCRFPGGVDSPEALWELLAAGGDGVSEFPVDRGWDVEGLYDPDRLRPGTSYARHGTFLAEAGMFDPEFFGIGPREATAMDPQQRLVLETAWEALERAGIVPDSLRGSETGVYVGVGGSDYGSVLASGSDEVDGHVLTGNAVSVASGRVAYTLGLEGPAVTVDTACSSSLVAAHLAAQALRAGECSMALAGGVTVMSTPDMFVEFSRQDGLAADGRCKPFADAADGTGWGEGAGILVLERLSDARRHGHQVLAVLRGSAVNQDGASNGLTAPNGPSQQRVIRAALASARLSSADVDVVEAHGTGTRLGDPIEAQALLATYGQDRPSDRPLWLGSVKSNIGHTQAAAGVAGVIKMVLAMHHDVLPRTLNVDAPSSRVDWSSGAVRLLTEPVHWQANGHPRRAGVSSFGISGTNAHVIIEEPEPVSGAESDETPAVGVVPWLLSARSPQALRDQASRLARWTAEHPETGPVAVGRALTTTRSVFEHRAVVLGQDQHTLLEGLQAFAGGRPSAGVVTGSPGSARLAVVFSGQGSQRPGMGAGLSAAFPVFAEAFDEVCAELDRHLSRPIRDVISGGPDLLDETVFAQAGLFAVQVAVFRLMVSWGVSPEWVAGHSIGELSAAYVAGVWDLADAAAVVTARGRLMQELPSGGAMAALSAGEVEALELLGGHAAVGLAAVNGVESTVISGDEEVVEELVRRWREQGGKARRLRVSHAFHSPLMEPILEPFARVLEQVTWREPQIPVVSGTPGADVCDPSYWVRHVRHTVRYHDTVLKLRDHGAELFVEAGPSGTLSAMATAASGVWLPAMRAERDEPETLLTAVAGAHVHGADVDWASVLGAGGRPVPLPTYAFQRQRYWPAPAGVWPGDARALGQGEPGHRLLGAEVALAGGDAVVLTGRLSLATYPWLADHAVLGSVLLPGTAFVDLAVHAGDRVGCAVVDELTLQAPLLLPEQGGVRVQIRVAEPDEDGRRVVGIFSRADDDDEWAQHADGVLSTQSAPAPEWLAAWPPPGARPVPVDSAYERLAEDGYGYGPVFQGLRGVWQSGADVFAEVALAERTEVNGFGVHPALLDAGLHPIGLTAQPGGEGVRLPFAWTGVRLHATGASVLRVRLSRREDGGVGIAAFDPAGQPVFSADSLRLRPITTAPDTSRKKGTARALFGVDWIPVAAPETTAVEWAWNDQVEGELPAVVVAQVPPGGGLETVQAVTATVLTWLQKWLSEPGTDDSLLVLLTRGAVDGSDVAAAAVTGLVRSAQSEHPGRFVLLDLDADVDIESVLPPVVHSGEPEMALRADELCVRRLVRATGAGQTVPDQVVAGTVVITGGTGALGSLLARHLITAYGVRDLLLLSRRGMDAPGAIELAAELDELGARVSIRACDVSDRDAVAAVLADREVSGVVHAAGVLDDATVESLSPERLAVVLRAKVDAAWHLHELTQGLDLGLFVVYSSAAATLGSAGQGSYAAANAALDALVQQRRSAGLAGHSLAWGCGNRARG</sequence>
<dbReference type="PROSITE" id="PS52019">
    <property type="entry name" value="PKS_MFAS_DH"/>
    <property type="match status" value="1"/>
</dbReference>
<dbReference type="Pfam" id="PF22953">
    <property type="entry name" value="SpnB_Rossmann"/>
    <property type="match status" value="1"/>
</dbReference>
<feature type="region of interest" description="N-terminal hotdog fold" evidence="8">
    <location>
        <begin position="2236"/>
        <end position="2358"/>
    </location>
</feature>
<keyword evidence="5" id="KW-0045">Antibiotic biosynthesis</keyword>
<dbReference type="Pfam" id="PF14765">
    <property type="entry name" value="PS-DH"/>
    <property type="match status" value="1"/>
</dbReference>
<gene>
    <name evidence="12" type="ORF">SVIO_106960</name>
</gene>
<dbReference type="InterPro" id="IPR057326">
    <property type="entry name" value="KR_dom"/>
</dbReference>
<dbReference type="PROSITE" id="PS50075">
    <property type="entry name" value="CARRIER"/>
    <property type="match status" value="1"/>
</dbReference>
<comment type="caution">
    <text evidence="12">The sequence shown here is derived from an EMBL/GenBank/DDBJ whole genome shotgun (WGS) entry which is preliminary data.</text>
</comment>
<dbReference type="SMART" id="SM00826">
    <property type="entry name" value="PKS_DH"/>
    <property type="match status" value="1"/>
</dbReference>
<reference evidence="12 13" key="1">
    <citation type="journal article" date="2020" name="Int. J. Syst. Evol. Microbiol.">
        <title>Reclassification of Streptomyces castelarensis and Streptomyces sporoclivatus as later heterotypic synonyms of Streptomyces antimycoticus.</title>
        <authorList>
            <person name="Komaki H."/>
            <person name="Tamura T."/>
        </authorList>
    </citation>
    <scope>NUCLEOTIDE SEQUENCE [LARGE SCALE GENOMIC DNA]</scope>
    <source>
        <strain evidence="12 13">NBRC 13459</strain>
    </source>
</reference>
<dbReference type="GO" id="GO:0031177">
    <property type="term" value="F:phosphopantetheine binding"/>
    <property type="evidence" value="ECO:0007669"/>
    <property type="project" value="InterPro"/>
</dbReference>
<comment type="pathway">
    <text evidence="1">Antibiotic biosynthesis.</text>
</comment>
<dbReference type="Pfam" id="PF00698">
    <property type="entry name" value="Acyl_transf_1"/>
    <property type="match status" value="2"/>
</dbReference>
<evidence type="ECO:0000256" key="6">
    <source>
        <dbReference type="ARBA" id="ARBA00023268"/>
    </source>
</evidence>
<feature type="region of interest" description="C-terminal hotdog fold" evidence="8">
    <location>
        <begin position="2370"/>
        <end position="2506"/>
    </location>
</feature>
<evidence type="ECO:0000259" key="11">
    <source>
        <dbReference type="PROSITE" id="PS52019"/>
    </source>
</evidence>